<dbReference type="Gene3D" id="2.10.109.10">
    <property type="entry name" value="Umud Fragment, subunit A"/>
    <property type="match status" value="1"/>
</dbReference>
<proteinExistence type="predicted"/>
<dbReference type="OrthoDB" id="2475196at2"/>
<dbReference type="SUPFAM" id="SSF47413">
    <property type="entry name" value="lambda repressor-like DNA-binding domains"/>
    <property type="match status" value="1"/>
</dbReference>
<keyword evidence="1" id="KW-0805">Transcription regulation</keyword>
<gene>
    <name evidence="5" type="ORF">HMPREF3187_01589</name>
</gene>
<dbReference type="AlphaFoldDB" id="A0A133XST0"/>
<dbReference type="CDD" id="cd00093">
    <property type="entry name" value="HTH_XRE"/>
    <property type="match status" value="1"/>
</dbReference>
<accession>A0A133XST0</accession>
<dbReference type="CDD" id="cd06529">
    <property type="entry name" value="S24_LexA-like"/>
    <property type="match status" value="1"/>
</dbReference>
<evidence type="ECO:0000256" key="3">
    <source>
        <dbReference type="ARBA" id="ARBA00023163"/>
    </source>
</evidence>
<dbReference type="SMART" id="SM00530">
    <property type="entry name" value="HTH_XRE"/>
    <property type="match status" value="1"/>
</dbReference>
<dbReference type="PANTHER" id="PTHR40661">
    <property type="match status" value="1"/>
</dbReference>
<dbReference type="InterPro" id="IPR001387">
    <property type="entry name" value="Cro/C1-type_HTH"/>
</dbReference>
<name>A0A133XST0_9LACT</name>
<dbReference type="InterPro" id="IPR036286">
    <property type="entry name" value="LexA/Signal_pep-like_sf"/>
</dbReference>
<keyword evidence="3" id="KW-0804">Transcription</keyword>
<dbReference type="InterPro" id="IPR039418">
    <property type="entry name" value="LexA-like"/>
</dbReference>
<dbReference type="PANTHER" id="PTHR40661:SF1">
    <property type="entry name" value="HTH CRO_C1-TYPE DOMAIN-CONTAINING PROTEIN"/>
    <property type="match status" value="1"/>
</dbReference>
<keyword evidence="2 5" id="KW-0238">DNA-binding</keyword>
<evidence type="ECO:0000313" key="6">
    <source>
        <dbReference type="Proteomes" id="UP000070422"/>
    </source>
</evidence>
<reference evidence="5 6" key="1">
    <citation type="submission" date="2016-01" db="EMBL/GenBank/DDBJ databases">
        <authorList>
            <person name="Oliw E.H."/>
        </authorList>
    </citation>
    <scope>NUCLEOTIDE SEQUENCE [LARGE SCALE GENOMIC DNA]</scope>
    <source>
        <strain evidence="5 6">KA00635</strain>
    </source>
</reference>
<dbReference type="EMBL" id="LSCQ01000088">
    <property type="protein sequence ID" value="KXB33980.1"/>
    <property type="molecule type" value="Genomic_DNA"/>
</dbReference>
<comment type="caution">
    <text evidence="5">The sequence shown here is derived from an EMBL/GenBank/DDBJ whole genome shotgun (WGS) entry which is preliminary data.</text>
</comment>
<evidence type="ECO:0000256" key="1">
    <source>
        <dbReference type="ARBA" id="ARBA00023015"/>
    </source>
</evidence>
<dbReference type="PROSITE" id="PS50943">
    <property type="entry name" value="HTH_CROC1"/>
    <property type="match status" value="1"/>
</dbReference>
<protein>
    <submittedName>
        <fullName evidence="5">DNA-binding helix-turn-helix protein</fullName>
    </submittedName>
</protein>
<dbReference type="InterPro" id="IPR015927">
    <property type="entry name" value="Peptidase_S24_S26A/B/C"/>
</dbReference>
<feature type="non-terminal residue" evidence="5">
    <location>
        <position position="221"/>
    </location>
</feature>
<evidence type="ECO:0000256" key="2">
    <source>
        <dbReference type="ARBA" id="ARBA00023125"/>
    </source>
</evidence>
<dbReference type="Pfam" id="PF01381">
    <property type="entry name" value="HTH_3"/>
    <property type="match status" value="1"/>
</dbReference>
<organism evidence="5 6">
    <name type="scientific">Aerococcus christensenii</name>
    <dbReference type="NCBI Taxonomy" id="87541"/>
    <lineage>
        <taxon>Bacteria</taxon>
        <taxon>Bacillati</taxon>
        <taxon>Bacillota</taxon>
        <taxon>Bacilli</taxon>
        <taxon>Lactobacillales</taxon>
        <taxon>Aerococcaceae</taxon>
        <taxon>Aerococcus</taxon>
    </lineage>
</organism>
<evidence type="ECO:0000313" key="5">
    <source>
        <dbReference type="EMBL" id="KXB33980.1"/>
    </source>
</evidence>
<dbReference type="InterPro" id="IPR010982">
    <property type="entry name" value="Lambda_DNA-bd_dom_sf"/>
</dbReference>
<dbReference type="GO" id="GO:0003677">
    <property type="term" value="F:DNA binding"/>
    <property type="evidence" value="ECO:0007669"/>
    <property type="project" value="UniProtKB-KW"/>
</dbReference>
<dbReference type="Pfam" id="PF00717">
    <property type="entry name" value="Peptidase_S24"/>
    <property type="match status" value="1"/>
</dbReference>
<evidence type="ECO:0000259" key="4">
    <source>
        <dbReference type="PROSITE" id="PS50943"/>
    </source>
</evidence>
<sequence>MFSSNLKYLRKKYGMEQVELASKLGRKSGSTISEWEKGSYTPKIKVLAQIANIFHVDLDDLMNKDLTCDSVVHPTQPSLLTQITDTAAKLHEPRQKKVLTFAQDQLDEQEGRVEEVLSYYDFTCYGAVSAGTGEWLEEEQKEKVSLPSSIVPHHPFDFVLRVNGDSMEPLFKNHEYVFVKKVDEVRNGQIGVFIVDGEAYLKKVYVEKDHLRLVSLNKAYD</sequence>
<feature type="domain" description="HTH cro/C1-type" evidence="4">
    <location>
        <begin position="6"/>
        <end position="61"/>
    </location>
</feature>
<dbReference type="RefSeq" id="WP_156423285.1">
    <property type="nucleotide sequence ID" value="NZ_KQ959329.1"/>
</dbReference>
<dbReference type="Proteomes" id="UP000070422">
    <property type="component" value="Unassembled WGS sequence"/>
</dbReference>
<dbReference type="Gene3D" id="1.10.260.40">
    <property type="entry name" value="lambda repressor-like DNA-binding domains"/>
    <property type="match status" value="1"/>
</dbReference>
<dbReference type="SUPFAM" id="SSF51306">
    <property type="entry name" value="LexA/Signal peptidase"/>
    <property type="match status" value="1"/>
</dbReference>